<comment type="caution">
    <text evidence="1">The sequence shown here is derived from an EMBL/GenBank/DDBJ whole genome shotgun (WGS) entry which is preliminary data.</text>
</comment>
<protein>
    <submittedName>
        <fullName evidence="1">Uncharacterized protein</fullName>
    </submittedName>
</protein>
<evidence type="ECO:0000313" key="1">
    <source>
        <dbReference type="EMBL" id="KAL3529465.1"/>
    </source>
</evidence>
<dbReference type="AlphaFoldDB" id="A0ABD3AFY1"/>
<name>A0ABD3AFY1_9GENT</name>
<gene>
    <name evidence="1" type="ORF">ACH5RR_008787</name>
</gene>
<sequence length="103" mass="12359">MFLAMFMIISSELIKLWSRSSRNSNWTNLWRAGLHHAQDYLVWHLKLEKEFARQKPRIKWLQDDDLNSKFFHASIREKHAKFGNTPYEGAGWSLARERARCPR</sequence>
<evidence type="ECO:0000313" key="2">
    <source>
        <dbReference type="Proteomes" id="UP001630127"/>
    </source>
</evidence>
<proteinExistence type="predicted"/>
<keyword evidence="2" id="KW-1185">Reference proteome</keyword>
<reference evidence="1 2" key="1">
    <citation type="submission" date="2024-11" db="EMBL/GenBank/DDBJ databases">
        <title>A near-complete genome assembly of Cinchona calisaya.</title>
        <authorList>
            <person name="Lian D.C."/>
            <person name="Zhao X.W."/>
            <person name="Wei L."/>
        </authorList>
    </citation>
    <scope>NUCLEOTIDE SEQUENCE [LARGE SCALE GENOMIC DNA]</scope>
    <source>
        <tissue evidence="1">Nenye</tissue>
    </source>
</reference>
<accession>A0ABD3AFY1</accession>
<dbReference type="Proteomes" id="UP001630127">
    <property type="component" value="Unassembled WGS sequence"/>
</dbReference>
<dbReference type="EMBL" id="JBJUIK010000004">
    <property type="protein sequence ID" value="KAL3529465.1"/>
    <property type="molecule type" value="Genomic_DNA"/>
</dbReference>
<organism evidence="1 2">
    <name type="scientific">Cinchona calisaya</name>
    <dbReference type="NCBI Taxonomy" id="153742"/>
    <lineage>
        <taxon>Eukaryota</taxon>
        <taxon>Viridiplantae</taxon>
        <taxon>Streptophyta</taxon>
        <taxon>Embryophyta</taxon>
        <taxon>Tracheophyta</taxon>
        <taxon>Spermatophyta</taxon>
        <taxon>Magnoliopsida</taxon>
        <taxon>eudicotyledons</taxon>
        <taxon>Gunneridae</taxon>
        <taxon>Pentapetalae</taxon>
        <taxon>asterids</taxon>
        <taxon>lamiids</taxon>
        <taxon>Gentianales</taxon>
        <taxon>Rubiaceae</taxon>
        <taxon>Cinchonoideae</taxon>
        <taxon>Cinchoneae</taxon>
        <taxon>Cinchona</taxon>
    </lineage>
</organism>